<gene>
    <name evidence="4" type="ORF">ATY39_01955</name>
</gene>
<dbReference type="OrthoDB" id="9812993at2"/>
<dbReference type="EMBL" id="CP014806">
    <property type="protein sequence ID" value="AMW98292.1"/>
    <property type="molecule type" value="Genomic_DNA"/>
</dbReference>
<evidence type="ECO:0000313" key="5">
    <source>
        <dbReference type="Proteomes" id="UP000076021"/>
    </source>
</evidence>
<reference evidence="5" key="2">
    <citation type="submission" date="2016-03" db="EMBL/GenBank/DDBJ databases">
        <authorList>
            <person name="Seldin L."/>
        </authorList>
    </citation>
    <scope>NUCLEOTIDE SEQUENCE [LARGE SCALE GENOMIC DNA]</scope>
    <source>
        <strain evidence="5">PP9</strain>
    </source>
</reference>
<dbReference type="STRING" id="241244.ATY39_01955"/>
<dbReference type="PANTHER" id="PTHR43479:SF22">
    <property type="entry name" value="TRANSCRIPTIONAL REGULATOR, TETR FAMILY"/>
    <property type="match status" value="1"/>
</dbReference>
<organism evidence="4 5">
    <name type="scientific">Rummeliibacillus stabekisii</name>
    <dbReference type="NCBI Taxonomy" id="241244"/>
    <lineage>
        <taxon>Bacteria</taxon>
        <taxon>Bacillati</taxon>
        <taxon>Bacillota</taxon>
        <taxon>Bacilli</taxon>
        <taxon>Bacillales</taxon>
        <taxon>Caryophanaceae</taxon>
        <taxon>Rummeliibacillus</taxon>
    </lineage>
</organism>
<dbReference type="GO" id="GO:0003677">
    <property type="term" value="F:DNA binding"/>
    <property type="evidence" value="ECO:0007669"/>
    <property type="project" value="UniProtKB-UniRule"/>
</dbReference>
<dbReference type="Pfam" id="PF00440">
    <property type="entry name" value="TetR_N"/>
    <property type="match status" value="1"/>
</dbReference>
<dbReference type="Gene3D" id="1.10.357.10">
    <property type="entry name" value="Tetracycline Repressor, domain 2"/>
    <property type="match status" value="1"/>
</dbReference>
<keyword evidence="1 2" id="KW-0238">DNA-binding</keyword>
<accession>A0A143H999</accession>
<dbReference type="InterPro" id="IPR001647">
    <property type="entry name" value="HTH_TetR"/>
</dbReference>
<reference evidence="4 5" key="1">
    <citation type="journal article" date="2016" name="Genome Announc.">
        <title>Whole-Genome Sequence of Rummeliibacillus stabekisii Strain PP9 Isolated from Antarctic Soil.</title>
        <authorList>
            <person name="da Mota F.F."/>
            <person name="Vollu R.E."/>
            <person name="Jurelevicius D."/>
            <person name="Seldin L."/>
        </authorList>
    </citation>
    <scope>NUCLEOTIDE SEQUENCE [LARGE SCALE GENOMIC DNA]</scope>
    <source>
        <strain evidence="4 5">PP9</strain>
    </source>
</reference>
<dbReference type="PANTHER" id="PTHR43479">
    <property type="entry name" value="ACREF/ENVCD OPERON REPRESSOR-RELATED"/>
    <property type="match status" value="1"/>
</dbReference>
<dbReference type="InterPro" id="IPR009057">
    <property type="entry name" value="Homeodomain-like_sf"/>
</dbReference>
<dbReference type="AlphaFoldDB" id="A0A143H999"/>
<feature type="domain" description="HTH tetR-type" evidence="3">
    <location>
        <begin position="1"/>
        <end position="61"/>
    </location>
</feature>
<evidence type="ECO:0000259" key="3">
    <source>
        <dbReference type="PROSITE" id="PS50977"/>
    </source>
</evidence>
<dbReference type="KEGG" id="rst:ATY39_01955"/>
<evidence type="ECO:0000256" key="2">
    <source>
        <dbReference type="PROSITE-ProRule" id="PRU00335"/>
    </source>
</evidence>
<protein>
    <recommendedName>
        <fullName evidence="3">HTH tetR-type domain-containing protein</fullName>
    </recommendedName>
</protein>
<evidence type="ECO:0000313" key="4">
    <source>
        <dbReference type="EMBL" id="AMW98292.1"/>
    </source>
</evidence>
<dbReference type="InterPro" id="IPR050624">
    <property type="entry name" value="HTH-type_Tx_Regulator"/>
</dbReference>
<name>A0A143H999_9BACL</name>
<evidence type="ECO:0000256" key="1">
    <source>
        <dbReference type="ARBA" id="ARBA00023125"/>
    </source>
</evidence>
<dbReference type="PROSITE" id="PS50977">
    <property type="entry name" value="HTH_TETR_2"/>
    <property type="match status" value="1"/>
</dbReference>
<dbReference type="SUPFAM" id="SSF46689">
    <property type="entry name" value="Homeodomain-like"/>
    <property type="match status" value="1"/>
</dbReference>
<dbReference type="PRINTS" id="PR00455">
    <property type="entry name" value="HTHTETR"/>
</dbReference>
<sequence length="285" mass="33173">MSKRDLIIEKSMEILSERTISSTSIQDITAACGISKGAFYLSFKSKEELLIAIFEYIIRDITAKYQVLLNLQAEPREKLIQYFVISFQFVEKNYPFLMAHGRELINIIDPNALEEIIQQFKRADYVALFLLDEVYGNQISQNKYDLVVCIQGLVKSYTEIIMNPKQRVDYYEMSKILAHHIDVLATAPIEPLITKEMFELNHKKSRHLEKEELLSEIEKCKKDILDDAVLHDTFDLLTEELQKESPRKALLLGMSSNLTASNELRWLATLIKQYSHHMYEKSRTN</sequence>
<dbReference type="Proteomes" id="UP000076021">
    <property type="component" value="Chromosome"/>
</dbReference>
<dbReference type="Gene3D" id="1.10.10.60">
    <property type="entry name" value="Homeodomain-like"/>
    <property type="match status" value="1"/>
</dbReference>
<dbReference type="RefSeq" id="WP_066785066.1">
    <property type="nucleotide sequence ID" value="NZ_CP014806.1"/>
</dbReference>
<feature type="DNA-binding region" description="H-T-H motif" evidence="2">
    <location>
        <begin position="24"/>
        <end position="43"/>
    </location>
</feature>
<proteinExistence type="predicted"/>
<keyword evidence="5" id="KW-1185">Reference proteome</keyword>